<organism evidence="9 10">
    <name type="scientific">Cellulomonas terrae</name>
    <dbReference type="NCBI Taxonomy" id="311234"/>
    <lineage>
        <taxon>Bacteria</taxon>
        <taxon>Bacillati</taxon>
        <taxon>Actinomycetota</taxon>
        <taxon>Actinomycetes</taxon>
        <taxon>Micrococcales</taxon>
        <taxon>Cellulomonadaceae</taxon>
        <taxon>Cellulomonas</taxon>
    </lineage>
</organism>
<dbReference type="AlphaFoldDB" id="A0A511JIU6"/>
<dbReference type="PROSITE" id="PS00211">
    <property type="entry name" value="ABC_TRANSPORTER_1"/>
    <property type="match status" value="1"/>
</dbReference>
<reference evidence="9 10" key="1">
    <citation type="submission" date="2019-07" db="EMBL/GenBank/DDBJ databases">
        <title>Whole genome shotgun sequence of Cellulomonas terrae NBRC 100819.</title>
        <authorList>
            <person name="Hosoyama A."/>
            <person name="Uohara A."/>
            <person name="Ohji S."/>
            <person name="Ichikawa N."/>
        </authorList>
    </citation>
    <scope>NUCLEOTIDE SEQUENCE [LARGE SCALE GENOMIC DNA]</scope>
    <source>
        <strain evidence="9 10">NBRC 100819</strain>
    </source>
</reference>
<keyword evidence="2" id="KW-1003">Cell membrane</keyword>
<dbReference type="PANTHER" id="PTHR42781:SF1">
    <property type="entry name" value="THIAMINE IMPORT ATP-BINDING PROTEIN THIQ"/>
    <property type="match status" value="1"/>
</dbReference>
<keyword evidence="1" id="KW-0813">Transport</keyword>
<dbReference type="GO" id="GO:0016887">
    <property type="term" value="F:ATP hydrolysis activity"/>
    <property type="evidence" value="ECO:0007669"/>
    <property type="project" value="InterPro"/>
</dbReference>
<keyword evidence="5 9" id="KW-0067">ATP-binding</keyword>
<keyword evidence="3" id="KW-0997">Cell inner membrane</keyword>
<accession>A0A511JIU6</accession>
<evidence type="ECO:0000256" key="6">
    <source>
        <dbReference type="ARBA" id="ARBA00022967"/>
    </source>
</evidence>
<evidence type="ECO:0000256" key="5">
    <source>
        <dbReference type="ARBA" id="ARBA00022840"/>
    </source>
</evidence>
<dbReference type="SUPFAM" id="SSF50331">
    <property type="entry name" value="MOP-like"/>
    <property type="match status" value="1"/>
</dbReference>
<sequence>MTSLHAEVVVHRTGSDFTLDVTFAAHPGEIVAILGPNGAGKSTLLAVLAGHLLPSYGVVRVGERTLTAVREDRVETDVRPERRSVGLLGQDPLVFPHLSARQNVAFGPRAAGVPAAEARRVADAWLTAVGLDGLSDRRPDALSGGQRQRVALARALAAEPTVLLLDEPFAQLDVRTAAELRDVVREQVRRTRTATVLVTHDVLDAVTLADRVVVLHDGQVVEQGRPLDVLTDPLHPFTAALAGVNLVVGRLVAQPDGTTALAGPDGVLVPCGAQDAGGRAQVTFPPGAVVVGDGWPARVIDLEPGTTGVRVRTSGDVLVDLPPAQAAALALRVGAELRLSVPSGQVRVRPLP</sequence>
<dbReference type="PROSITE" id="PS50893">
    <property type="entry name" value="ABC_TRANSPORTER_2"/>
    <property type="match status" value="1"/>
</dbReference>
<dbReference type="InterPro" id="IPR003593">
    <property type="entry name" value="AAA+_ATPase"/>
</dbReference>
<protein>
    <submittedName>
        <fullName evidence="9">ABC transporter ATP-binding protein</fullName>
    </submittedName>
</protein>
<keyword evidence="6" id="KW-1278">Translocase</keyword>
<dbReference type="Pfam" id="PF00005">
    <property type="entry name" value="ABC_tran"/>
    <property type="match status" value="1"/>
</dbReference>
<evidence type="ECO:0000313" key="10">
    <source>
        <dbReference type="Proteomes" id="UP000321049"/>
    </source>
</evidence>
<dbReference type="Gene3D" id="3.40.50.300">
    <property type="entry name" value="P-loop containing nucleotide triphosphate hydrolases"/>
    <property type="match status" value="1"/>
</dbReference>
<dbReference type="OrthoDB" id="9112331at2"/>
<evidence type="ECO:0000259" key="8">
    <source>
        <dbReference type="PROSITE" id="PS50893"/>
    </source>
</evidence>
<dbReference type="RefSeq" id="WP_146845159.1">
    <property type="nucleotide sequence ID" value="NZ_BJWH01000004.1"/>
</dbReference>
<dbReference type="InterPro" id="IPR003439">
    <property type="entry name" value="ABC_transporter-like_ATP-bd"/>
</dbReference>
<dbReference type="SUPFAM" id="SSF52540">
    <property type="entry name" value="P-loop containing nucleoside triphosphate hydrolases"/>
    <property type="match status" value="1"/>
</dbReference>
<dbReference type="Proteomes" id="UP000321049">
    <property type="component" value="Unassembled WGS sequence"/>
</dbReference>
<dbReference type="InterPro" id="IPR050093">
    <property type="entry name" value="ABC_SmlMolc_Importer"/>
</dbReference>
<dbReference type="SMART" id="SM00382">
    <property type="entry name" value="AAA"/>
    <property type="match status" value="1"/>
</dbReference>
<dbReference type="InterPro" id="IPR027417">
    <property type="entry name" value="P-loop_NTPase"/>
</dbReference>
<dbReference type="GO" id="GO:0005524">
    <property type="term" value="F:ATP binding"/>
    <property type="evidence" value="ECO:0007669"/>
    <property type="project" value="UniProtKB-KW"/>
</dbReference>
<evidence type="ECO:0000313" key="9">
    <source>
        <dbReference type="EMBL" id="GEL97593.1"/>
    </source>
</evidence>
<feature type="domain" description="ABC transporter" evidence="8">
    <location>
        <begin position="3"/>
        <end position="242"/>
    </location>
</feature>
<dbReference type="InterPro" id="IPR008995">
    <property type="entry name" value="Mo/tungstate-bd_C_term_dom"/>
</dbReference>
<dbReference type="EMBL" id="BJWH01000004">
    <property type="protein sequence ID" value="GEL97593.1"/>
    <property type="molecule type" value="Genomic_DNA"/>
</dbReference>
<evidence type="ECO:0000256" key="4">
    <source>
        <dbReference type="ARBA" id="ARBA00022741"/>
    </source>
</evidence>
<gene>
    <name evidence="9" type="primary">modC</name>
    <name evidence="9" type="ORF">CTE05_11400</name>
</gene>
<evidence type="ECO:0000256" key="7">
    <source>
        <dbReference type="ARBA" id="ARBA00023136"/>
    </source>
</evidence>
<keyword evidence="4" id="KW-0547">Nucleotide-binding</keyword>
<evidence type="ECO:0000256" key="1">
    <source>
        <dbReference type="ARBA" id="ARBA00022448"/>
    </source>
</evidence>
<keyword evidence="10" id="KW-1185">Reference proteome</keyword>
<dbReference type="PANTHER" id="PTHR42781">
    <property type="entry name" value="SPERMIDINE/PUTRESCINE IMPORT ATP-BINDING PROTEIN POTA"/>
    <property type="match status" value="1"/>
</dbReference>
<evidence type="ECO:0000256" key="3">
    <source>
        <dbReference type="ARBA" id="ARBA00022519"/>
    </source>
</evidence>
<name>A0A511JIU6_9CELL</name>
<evidence type="ECO:0000256" key="2">
    <source>
        <dbReference type="ARBA" id="ARBA00022475"/>
    </source>
</evidence>
<proteinExistence type="predicted"/>
<dbReference type="InterPro" id="IPR017871">
    <property type="entry name" value="ABC_transporter-like_CS"/>
</dbReference>
<comment type="caution">
    <text evidence="9">The sequence shown here is derived from an EMBL/GenBank/DDBJ whole genome shotgun (WGS) entry which is preliminary data.</text>
</comment>
<keyword evidence="7" id="KW-0472">Membrane</keyword>